<keyword evidence="1" id="KW-0812">Transmembrane</keyword>
<reference evidence="2" key="1">
    <citation type="submission" date="2018-05" db="EMBL/GenBank/DDBJ databases">
        <authorList>
            <person name="Lanie J.A."/>
            <person name="Ng W.-L."/>
            <person name="Kazmierczak K.M."/>
            <person name="Andrzejewski T.M."/>
            <person name="Davidsen T.M."/>
            <person name="Wayne K.J."/>
            <person name="Tettelin H."/>
            <person name="Glass J.I."/>
            <person name="Rusch D."/>
            <person name="Podicherti R."/>
            <person name="Tsui H.-C.T."/>
            <person name="Winkler M.E."/>
        </authorList>
    </citation>
    <scope>NUCLEOTIDE SEQUENCE</scope>
</reference>
<proteinExistence type="predicted"/>
<feature type="transmembrane region" description="Helical" evidence="1">
    <location>
        <begin position="44"/>
        <end position="64"/>
    </location>
</feature>
<accession>A0A381UEL1</accession>
<organism evidence="2">
    <name type="scientific">marine metagenome</name>
    <dbReference type="NCBI Taxonomy" id="408172"/>
    <lineage>
        <taxon>unclassified sequences</taxon>
        <taxon>metagenomes</taxon>
        <taxon>ecological metagenomes</taxon>
    </lineage>
</organism>
<dbReference type="EMBL" id="UINC01006279">
    <property type="protein sequence ID" value="SVA26579.1"/>
    <property type="molecule type" value="Genomic_DNA"/>
</dbReference>
<evidence type="ECO:0000256" key="1">
    <source>
        <dbReference type="SAM" id="Phobius"/>
    </source>
</evidence>
<keyword evidence="1" id="KW-1133">Transmembrane helix</keyword>
<sequence>MMSTILTLIVLGMVFQGVLAVLDSILDAVSVNSMLKGLPIIGSNLNLIWAYLFVAVTDLGGMGYGASTELLGMGTFGSQLGTAIAILAFIPVGNAAVSALGKGVAR</sequence>
<protein>
    <submittedName>
        <fullName evidence="2">Uncharacterized protein</fullName>
    </submittedName>
</protein>
<gene>
    <name evidence="2" type="ORF">METZ01_LOCUS79433</name>
</gene>
<keyword evidence="1" id="KW-0472">Membrane</keyword>
<feature type="transmembrane region" description="Helical" evidence="1">
    <location>
        <begin position="76"/>
        <end position="100"/>
    </location>
</feature>
<name>A0A381UEL1_9ZZZZ</name>
<evidence type="ECO:0000313" key="2">
    <source>
        <dbReference type="EMBL" id="SVA26579.1"/>
    </source>
</evidence>
<dbReference type="AlphaFoldDB" id="A0A381UEL1"/>